<comment type="subcellular location">
    <subcellularLocation>
        <location evidence="1">Bacterial flagellum</location>
    </subcellularLocation>
    <subcellularLocation>
        <location evidence="2">Secreted</location>
    </subcellularLocation>
</comment>
<keyword evidence="5" id="KW-0964">Secreted</keyword>
<dbReference type="InterPro" id="IPR053927">
    <property type="entry name" value="FlgK_helical"/>
</dbReference>
<dbReference type="InterPro" id="IPR002371">
    <property type="entry name" value="FlgK"/>
</dbReference>
<keyword evidence="9" id="KW-0969">Cilium</keyword>
<evidence type="ECO:0000256" key="4">
    <source>
        <dbReference type="ARBA" id="ARBA00016244"/>
    </source>
</evidence>
<comment type="similarity">
    <text evidence="3">Belongs to the flagella basal body rod proteins family.</text>
</comment>
<evidence type="ECO:0000259" key="7">
    <source>
        <dbReference type="Pfam" id="PF06429"/>
    </source>
</evidence>
<dbReference type="PANTHER" id="PTHR30033">
    <property type="entry name" value="FLAGELLAR HOOK-ASSOCIATED PROTEIN 1"/>
    <property type="match status" value="1"/>
</dbReference>
<dbReference type="KEGG" id="pshq:F3W81_14560"/>
<reference evidence="9 10" key="1">
    <citation type="submission" date="2019-10" db="EMBL/GenBank/DDBJ databases">
        <title>Pseudopuniceibacterium sp. HQ09 islated from Antarctica.</title>
        <authorList>
            <person name="Liao L."/>
            <person name="Su S."/>
            <person name="Chen B."/>
            <person name="Yu Y."/>
        </authorList>
    </citation>
    <scope>NUCLEOTIDE SEQUENCE [LARGE SCALE GENOMIC DNA]</scope>
    <source>
        <strain evidence="9 10">HQ09</strain>
    </source>
</reference>
<name>A0A7L9WS70_9RHOB</name>
<evidence type="ECO:0000256" key="3">
    <source>
        <dbReference type="ARBA" id="ARBA00009677"/>
    </source>
</evidence>
<dbReference type="InterPro" id="IPR010930">
    <property type="entry name" value="Flg_bb/hook_C_dom"/>
</dbReference>
<keyword evidence="9" id="KW-0282">Flagellum</keyword>
<feature type="domain" description="Flagellar hook-associated protein FlgK helical" evidence="8">
    <location>
        <begin position="90"/>
        <end position="323"/>
    </location>
</feature>
<dbReference type="AlphaFoldDB" id="A0A7L9WS70"/>
<accession>A0A7L9WS70</accession>
<sequence length="484" mass="50702">MSLSGALSNALSGLTVAGRAASVVSSNISNALNDGYGRRELEISTRQTGSYGGVMINGVVRHVDSRLVGDWRAAGSDVAYAETNAKFFKRMEGLTGTPEDSGSLSGRMATFENALISSAARPDLPERLNGVLIAAKDLAEGFTSANDGIQKIREEADSEIAATVERANALLQQVQSLNISISKEKNTGGQTASLMDHRQAVIDELSEIVPVIEAPRGNGTLALYTPGGAILIDGTAAKLEFSRTNTITANMTRGNGLLSGLTINGVGVNTDSATGPVSGGRLGALFEIRDTLAVESQANLDTAARDMIERFQDAGMDTTRAPGDPGLFTDSGFTFAAADEVGISGRIEVNAIVDPDKGGETWHLRAGLGAATPGSAGESTLLNDMMEALSARRVPTSAVFGSTGISAAGLASSLESIVGARRNHSEQNLSFASTKESELQERLLADGVDTDEEMQRILLIEQTYAANARIVQTVESMIDMLMRI</sequence>
<evidence type="ECO:0000313" key="9">
    <source>
        <dbReference type="EMBL" id="QOL81940.1"/>
    </source>
</evidence>
<dbReference type="GO" id="GO:0009424">
    <property type="term" value="C:bacterial-type flagellum hook"/>
    <property type="evidence" value="ECO:0007669"/>
    <property type="project" value="InterPro"/>
</dbReference>
<dbReference type="Pfam" id="PF22638">
    <property type="entry name" value="FlgK_D1"/>
    <property type="match status" value="1"/>
</dbReference>
<keyword evidence="6" id="KW-0975">Bacterial flagellum</keyword>
<evidence type="ECO:0000256" key="2">
    <source>
        <dbReference type="ARBA" id="ARBA00004613"/>
    </source>
</evidence>
<dbReference type="Pfam" id="PF06429">
    <property type="entry name" value="Flg_bbr_C"/>
    <property type="match status" value="1"/>
</dbReference>
<dbReference type="GO" id="GO:0005198">
    <property type="term" value="F:structural molecule activity"/>
    <property type="evidence" value="ECO:0007669"/>
    <property type="project" value="InterPro"/>
</dbReference>
<keyword evidence="10" id="KW-1185">Reference proteome</keyword>
<gene>
    <name evidence="9" type="primary">flgK</name>
    <name evidence="9" type="ORF">F3W81_14560</name>
</gene>
<dbReference type="EMBL" id="CP045201">
    <property type="protein sequence ID" value="QOL81940.1"/>
    <property type="molecule type" value="Genomic_DNA"/>
</dbReference>
<proteinExistence type="inferred from homology"/>
<evidence type="ECO:0000313" key="10">
    <source>
        <dbReference type="Proteomes" id="UP000594118"/>
    </source>
</evidence>
<dbReference type="SUPFAM" id="SSF64518">
    <property type="entry name" value="Phase 1 flagellin"/>
    <property type="match status" value="1"/>
</dbReference>
<dbReference type="PANTHER" id="PTHR30033:SF1">
    <property type="entry name" value="FLAGELLAR HOOK-ASSOCIATED PROTEIN 1"/>
    <property type="match status" value="1"/>
</dbReference>
<evidence type="ECO:0000256" key="6">
    <source>
        <dbReference type="ARBA" id="ARBA00023143"/>
    </source>
</evidence>
<keyword evidence="9" id="KW-0966">Cell projection</keyword>
<feature type="domain" description="Flagellar basal-body/hook protein C-terminal" evidence="7">
    <location>
        <begin position="444"/>
        <end position="483"/>
    </location>
</feature>
<evidence type="ECO:0000256" key="5">
    <source>
        <dbReference type="ARBA" id="ARBA00022525"/>
    </source>
</evidence>
<dbReference type="GO" id="GO:0044780">
    <property type="term" value="P:bacterial-type flagellum assembly"/>
    <property type="evidence" value="ECO:0007669"/>
    <property type="project" value="InterPro"/>
</dbReference>
<evidence type="ECO:0000259" key="8">
    <source>
        <dbReference type="Pfam" id="PF22638"/>
    </source>
</evidence>
<protein>
    <recommendedName>
        <fullName evidence="4">Flagellar hook-associated protein 1</fullName>
    </recommendedName>
</protein>
<evidence type="ECO:0000256" key="1">
    <source>
        <dbReference type="ARBA" id="ARBA00004365"/>
    </source>
</evidence>
<dbReference type="NCBIfam" id="TIGR02492">
    <property type="entry name" value="flgK_ends"/>
    <property type="match status" value="1"/>
</dbReference>
<organism evidence="9 10">
    <name type="scientific">Pseudooceanicola spongiae</name>
    <dbReference type="NCBI Taxonomy" id="2613965"/>
    <lineage>
        <taxon>Bacteria</taxon>
        <taxon>Pseudomonadati</taxon>
        <taxon>Pseudomonadota</taxon>
        <taxon>Alphaproteobacteria</taxon>
        <taxon>Rhodobacterales</taxon>
        <taxon>Paracoccaceae</taxon>
        <taxon>Pseudooceanicola</taxon>
    </lineage>
</organism>
<dbReference type="Proteomes" id="UP000594118">
    <property type="component" value="Chromosome"/>
</dbReference>
<dbReference type="GO" id="GO:0005576">
    <property type="term" value="C:extracellular region"/>
    <property type="evidence" value="ECO:0007669"/>
    <property type="project" value="UniProtKB-SubCell"/>
</dbReference>
<dbReference type="RefSeq" id="WP_193079854.1">
    <property type="nucleotide sequence ID" value="NZ_CP045201.1"/>
</dbReference>